<protein>
    <submittedName>
        <fullName evidence="7">Thioredoxin domain-containing protein</fullName>
    </submittedName>
</protein>
<keyword evidence="4" id="KW-1015">Disulfide bond</keyword>
<keyword evidence="7" id="KW-0614">Plasmid</keyword>
<dbReference type="Gene3D" id="3.40.30.10">
    <property type="entry name" value="Glutaredoxin"/>
    <property type="match status" value="1"/>
</dbReference>
<proteinExistence type="inferred from homology"/>
<dbReference type="Pfam" id="PF13462">
    <property type="entry name" value="Thioredoxin_4"/>
    <property type="match status" value="1"/>
</dbReference>
<evidence type="ECO:0000256" key="2">
    <source>
        <dbReference type="ARBA" id="ARBA00022729"/>
    </source>
</evidence>
<name>A0A894TLI3_STAEP</name>
<dbReference type="SUPFAM" id="SSF52833">
    <property type="entry name" value="Thioredoxin-like"/>
    <property type="match status" value="1"/>
</dbReference>
<dbReference type="AlphaFoldDB" id="A0A894TLI3"/>
<keyword evidence="3" id="KW-0560">Oxidoreductase</keyword>
<keyword evidence="5" id="KW-0676">Redox-active center</keyword>
<dbReference type="PANTHER" id="PTHR13887:SF14">
    <property type="entry name" value="DISULFIDE BOND FORMATION PROTEIN D"/>
    <property type="match status" value="1"/>
</dbReference>
<comment type="similarity">
    <text evidence="1">Belongs to the thioredoxin family. DsbA subfamily.</text>
</comment>
<evidence type="ECO:0000313" key="7">
    <source>
        <dbReference type="EMBL" id="QRX38807.1"/>
    </source>
</evidence>
<reference evidence="7" key="1">
    <citation type="journal article" date="2021" name="MSphere">
        <title>Staphylococcus epidermidis Phages Transduce Antimicrobial Resistance Plasmids and Mobilize Chromosomal Islands.</title>
        <authorList>
            <person name="Fiaarov L."/>
            <person name="Botka T."/>
            <person name="Du X."/>
            <person name="MaalaHov I."/>
            <person name="B P."/>
            <person name="Pantucek R."/>
            <person name="Benea M."/>
            <person name="Roudnick P."/>
            <person name="Winstel V."/>
            <person name="Larsen J."/>
            <person name="Rosenstein R."/>
            <person name="Peschel A."/>
            <person name="DoakaY J."/>
        </authorList>
    </citation>
    <scope>NUCLEOTIDE SEQUENCE</scope>
    <source>
        <strain evidence="7">SE456</strain>
    </source>
</reference>
<dbReference type="InterPro" id="IPR036249">
    <property type="entry name" value="Thioredoxin-like_sf"/>
</dbReference>
<dbReference type="InterPro" id="IPR012336">
    <property type="entry name" value="Thioredoxin-like_fold"/>
</dbReference>
<geneLocation type="plasmid" evidence="7">
    <name>pSE456_3</name>
</geneLocation>
<evidence type="ECO:0000256" key="1">
    <source>
        <dbReference type="ARBA" id="ARBA00005791"/>
    </source>
</evidence>
<evidence type="ECO:0000259" key="6">
    <source>
        <dbReference type="Pfam" id="PF13462"/>
    </source>
</evidence>
<evidence type="ECO:0000256" key="4">
    <source>
        <dbReference type="ARBA" id="ARBA00023157"/>
    </source>
</evidence>
<keyword evidence="2" id="KW-0732">Signal</keyword>
<dbReference type="PANTHER" id="PTHR13887">
    <property type="entry name" value="GLUTATHIONE S-TRANSFERASE KAPPA"/>
    <property type="match status" value="1"/>
</dbReference>
<dbReference type="CDD" id="cd02972">
    <property type="entry name" value="DsbA_family"/>
    <property type="match status" value="1"/>
</dbReference>
<evidence type="ECO:0000256" key="3">
    <source>
        <dbReference type="ARBA" id="ARBA00023002"/>
    </source>
</evidence>
<evidence type="ECO:0000256" key="5">
    <source>
        <dbReference type="ARBA" id="ARBA00023284"/>
    </source>
</evidence>
<feature type="domain" description="Thioredoxin-like fold" evidence="6">
    <location>
        <begin position="29"/>
        <end position="190"/>
    </location>
</feature>
<dbReference type="RefSeq" id="WP_207312786.1">
    <property type="nucleotide sequence ID" value="NZ_MW364980.1"/>
</dbReference>
<organism evidence="7">
    <name type="scientific">Staphylococcus epidermidis</name>
    <dbReference type="NCBI Taxonomy" id="1282"/>
    <lineage>
        <taxon>Bacteria</taxon>
        <taxon>Bacillati</taxon>
        <taxon>Bacillota</taxon>
        <taxon>Bacilli</taxon>
        <taxon>Bacillales</taxon>
        <taxon>Staphylococcaceae</taxon>
        <taxon>Staphylococcus</taxon>
    </lineage>
</organism>
<accession>A0A894TLI3</accession>
<dbReference type="EMBL" id="MW364980">
    <property type="protein sequence ID" value="QRX38807.1"/>
    <property type="molecule type" value="Genomic_DNA"/>
</dbReference>
<dbReference type="GO" id="GO:0016491">
    <property type="term" value="F:oxidoreductase activity"/>
    <property type="evidence" value="ECO:0007669"/>
    <property type="project" value="UniProtKB-KW"/>
</dbReference>
<sequence length="191" mass="22515">MKKIMTLIILISSCFLILTAFSYDNKEERNSIIVYGDFKCPYCQKLEKEIMPKLEKEYINTGKANFQFVNMAFLGLDSIRASRAGHAVENIAPSEYLKFQKLMFSQQPNNEKEWITYQLIDCQIDKLNITNSQKYKIKKDYKMINSQSWKDAQKDQKAYQDNGIQEAPTVFVNGKKINDIYNYQEYQRHLK</sequence>